<dbReference type="Proteomes" id="UP000588112">
    <property type="component" value="Unassembled WGS sequence"/>
</dbReference>
<name>A0A7W9DP61_9ACTN</name>
<keyword evidence="1" id="KW-0472">Membrane</keyword>
<sequence length="519" mass="56715">MGLLAAGLYLVSVAVAAVIALVNDDLRVFRLGVVWEWAAGFRLDDALFGPKAMAAGLTVVAVLNTWMFWQILRLPARPDAGTDRRVIRVRRLLYWAAAISAVLWLPGELLPDALAEAFFLLVWGPLWVMFLLVLTGESSRFRAVGLVLASVCVVLSLESVIDELPGVHWPNTGWLISPADSAWLLMILIAQRRDGRWSRATVTFGLAGLAMPYGFQFFGGLLVPLFGPEALVIEWLSDELNVFYTVWLARSAHELAAPGAGPAAVGVAPAGPPRAFRLASAAVVLVPMIAMIEAEQTPRRTYSGREDRCYQWTSEYRWTSDYLPTCPDVVGARQPDLPRSEAEERAEADRYVAEENARCREAWPRVRARREGTSAYFLFEGGGYGIYDPERESGRESVDAALDDGFVGAGGGAVTVMTESENAPMCLTVKAFDSAPPLRLKGWKQVTEVGVVSTSGRLVVPMLEDGADEGSAVRLPNLAVKGPGRYRVRVYAGGEAQAYEQHLIVVFPGRSGKKVEYVR</sequence>
<dbReference type="RefSeq" id="WP_221314641.1">
    <property type="nucleotide sequence ID" value="NZ_JACHBR010000001.1"/>
</dbReference>
<feature type="transmembrane region" description="Helical" evidence="1">
    <location>
        <begin position="92"/>
        <end position="107"/>
    </location>
</feature>
<evidence type="ECO:0000313" key="2">
    <source>
        <dbReference type="EMBL" id="MBB5624970.1"/>
    </source>
</evidence>
<accession>A0A7W9DP61</accession>
<evidence type="ECO:0000256" key="1">
    <source>
        <dbReference type="SAM" id="Phobius"/>
    </source>
</evidence>
<reference evidence="2 3" key="1">
    <citation type="submission" date="2020-08" db="EMBL/GenBank/DDBJ databases">
        <title>Sequencing the genomes of 1000 actinobacteria strains.</title>
        <authorList>
            <person name="Klenk H.-P."/>
        </authorList>
    </citation>
    <scope>NUCLEOTIDE SEQUENCE [LARGE SCALE GENOMIC DNA]</scope>
    <source>
        <strain evidence="2 3">DSM 45790</strain>
    </source>
</reference>
<feature type="transmembrane region" description="Helical" evidence="1">
    <location>
        <begin position="141"/>
        <end position="161"/>
    </location>
</feature>
<comment type="caution">
    <text evidence="2">The sequence shown here is derived from an EMBL/GenBank/DDBJ whole genome shotgun (WGS) entry which is preliminary data.</text>
</comment>
<keyword evidence="3" id="KW-1185">Reference proteome</keyword>
<feature type="transmembrane region" description="Helical" evidence="1">
    <location>
        <begin position="52"/>
        <end position="72"/>
    </location>
</feature>
<keyword evidence="1" id="KW-1133">Transmembrane helix</keyword>
<feature type="transmembrane region" description="Helical" evidence="1">
    <location>
        <begin position="202"/>
        <end position="226"/>
    </location>
</feature>
<feature type="transmembrane region" description="Helical" evidence="1">
    <location>
        <begin position="173"/>
        <end position="190"/>
    </location>
</feature>
<gene>
    <name evidence="2" type="ORF">BJ981_000669</name>
</gene>
<proteinExistence type="predicted"/>
<feature type="transmembrane region" description="Helical" evidence="1">
    <location>
        <begin position="113"/>
        <end position="134"/>
    </location>
</feature>
<evidence type="ECO:0000313" key="3">
    <source>
        <dbReference type="Proteomes" id="UP000588112"/>
    </source>
</evidence>
<dbReference type="EMBL" id="JACHBR010000001">
    <property type="protein sequence ID" value="MBB5624970.1"/>
    <property type="molecule type" value="Genomic_DNA"/>
</dbReference>
<dbReference type="AlphaFoldDB" id="A0A7W9DP61"/>
<keyword evidence="1" id="KW-0812">Transmembrane</keyword>
<organism evidence="2 3">
    <name type="scientific">Sphaerisporangium krabiense</name>
    <dbReference type="NCBI Taxonomy" id="763782"/>
    <lineage>
        <taxon>Bacteria</taxon>
        <taxon>Bacillati</taxon>
        <taxon>Actinomycetota</taxon>
        <taxon>Actinomycetes</taxon>
        <taxon>Streptosporangiales</taxon>
        <taxon>Streptosporangiaceae</taxon>
        <taxon>Sphaerisporangium</taxon>
    </lineage>
</organism>
<protein>
    <submittedName>
        <fullName evidence="2">Uncharacterized protein</fullName>
    </submittedName>
</protein>